<comment type="caution">
    <text evidence="2">The sequence shown here is derived from an EMBL/GenBank/DDBJ whole genome shotgun (WGS) entry which is preliminary data.</text>
</comment>
<evidence type="ECO:0000313" key="3">
    <source>
        <dbReference type="Proteomes" id="UP000319671"/>
    </source>
</evidence>
<protein>
    <recommendedName>
        <fullName evidence="4">Amino acid transporter</fullName>
    </recommendedName>
</protein>
<dbReference type="AlphaFoldDB" id="A0A561CZ10"/>
<reference evidence="2 3" key="1">
    <citation type="submission" date="2019-06" db="EMBL/GenBank/DDBJ databases">
        <title>Sorghum-associated microbial communities from plants grown in Nebraska, USA.</title>
        <authorList>
            <person name="Schachtman D."/>
        </authorList>
    </citation>
    <scope>NUCLEOTIDE SEQUENCE [LARGE SCALE GENOMIC DNA]</scope>
    <source>
        <strain evidence="2 3">2482</strain>
    </source>
</reference>
<keyword evidence="1" id="KW-1133">Transmembrane helix</keyword>
<proteinExistence type="predicted"/>
<organism evidence="2 3">
    <name type="scientific">Neobacillus bataviensis</name>
    <dbReference type="NCBI Taxonomy" id="220685"/>
    <lineage>
        <taxon>Bacteria</taxon>
        <taxon>Bacillati</taxon>
        <taxon>Bacillota</taxon>
        <taxon>Bacilli</taxon>
        <taxon>Bacillales</taxon>
        <taxon>Bacillaceae</taxon>
        <taxon>Neobacillus</taxon>
    </lineage>
</organism>
<accession>A0A561CZ10</accession>
<sequence length="62" mass="7203">MKDENKPINDVIDHFNKIEGNAAKLAKTNFKKLPKALKYFGYFIFLFLSISIVLLIIFNLLK</sequence>
<evidence type="ECO:0000313" key="2">
    <source>
        <dbReference type="EMBL" id="TWD96469.1"/>
    </source>
</evidence>
<keyword evidence="3" id="KW-1185">Reference proteome</keyword>
<keyword evidence="1" id="KW-0812">Transmembrane</keyword>
<dbReference type="Proteomes" id="UP000319671">
    <property type="component" value="Unassembled WGS sequence"/>
</dbReference>
<gene>
    <name evidence="2" type="ORF">FB550_111127</name>
</gene>
<keyword evidence="1" id="KW-0472">Membrane</keyword>
<evidence type="ECO:0000256" key="1">
    <source>
        <dbReference type="SAM" id="Phobius"/>
    </source>
</evidence>
<dbReference type="EMBL" id="VIVN01000011">
    <property type="protein sequence ID" value="TWD96469.1"/>
    <property type="molecule type" value="Genomic_DNA"/>
</dbReference>
<feature type="transmembrane region" description="Helical" evidence="1">
    <location>
        <begin position="39"/>
        <end position="61"/>
    </location>
</feature>
<evidence type="ECO:0008006" key="4">
    <source>
        <dbReference type="Google" id="ProtNLM"/>
    </source>
</evidence>
<name>A0A561CZ10_9BACI</name>